<evidence type="ECO:0000313" key="3">
    <source>
        <dbReference type="Proteomes" id="UP000199599"/>
    </source>
</evidence>
<proteinExistence type="predicted"/>
<gene>
    <name evidence="2" type="ORF">SAMN04487792_1522</name>
</gene>
<dbReference type="InterPro" id="IPR001387">
    <property type="entry name" value="Cro/C1-type_HTH"/>
</dbReference>
<dbReference type="Proteomes" id="UP000199599">
    <property type="component" value="Unassembled WGS sequence"/>
</dbReference>
<dbReference type="InterPro" id="IPR010982">
    <property type="entry name" value="Lambda_DNA-bd_dom_sf"/>
</dbReference>
<feature type="domain" description="HTH cro/C1-type" evidence="1">
    <location>
        <begin position="20"/>
        <end position="62"/>
    </location>
</feature>
<dbReference type="RefSeq" id="WP_090093982.1">
    <property type="nucleotide sequence ID" value="NZ_CBCRVU010000001.1"/>
</dbReference>
<name>A0A1I1TNP6_9LACO</name>
<dbReference type="PROSITE" id="PS50943">
    <property type="entry name" value="HTH_CROC1"/>
    <property type="match status" value="1"/>
</dbReference>
<dbReference type="AlphaFoldDB" id="A0A1I1TNP6"/>
<reference evidence="3" key="1">
    <citation type="submission" date="2016-10" db="EMBL/GenBank/DDBJ databases">
        <authorList>
            <person name="Varghese N."/>
            <person name="Submissions S."/>
        </authorList>
    </citation>
    <scope>NUCLEOTIDE SEQUENCE [LARGE SCALE GENOMIC DNA]</scope>
    <source>
        <strain evidence="3">R-53102</strain>
    </source>
</reference>
<protein>
    <recommendedName>
        <fullName evidence="1">HTH cro/C1-type domain-containing protein</fullName>
    </recommendedName>
</protein>
<dbReference type="EMBL" id="FOMN01000011">
    <property type="protein sequence ID" value="SFD60139.1"/>
    <property type="molecule type" value="Genomic_DNA"/>
</dbReference>
<dbReference type="GO" id="GO:0003677">
    <property type="term" value="F:DNA binding"/>
    <property type="evidence" value="ECO:0007669"/>
    <property type="project" value="InterPro"/>
</dbReference>
<accession>A0A1I1TNP6</accession>
<dbReference type="Gene3D" id="1.10.260.40">
    <property type="entry name" value="lambda repressor-like DNA-binding domains"/>
    <property type="match status" value="1"/>
</dbReference>
<sequence length="119" mass="13665">MSAKDNVIRLWKNKRPDIQSIAELERKINLSNGLIQKWDSKTPSTKSAQKVADFFKVPLSDILNDVSDDSVKLDVDDQKVLTLFRKATEGMPEDEVKDFTNSMGILMNTARELIRKRRQ</sequence>
<dbReference type="STRING" id="1505723.SAMN04487792_1522"/>
<organism evidence="2 3">
    <name type="scientific">Lactobacillus bombicola</name>
    <dbReference type="NCBI Taxonomy" id="1505723"/>
    <lineage>
        <taxon>Bacteria</taxon>
        <taxon>Bacillati</taxon>
        <taxon>Bacillota</taxon>
        <taxon>Bacilli</taxon>
        <taxon>Lactobacillales</taxon>
        <taxon>Lactobacillaceae</taxon>
        <taxon>Lactobacillus</taxon>
    </lineage>
</organism>
<evidence type="ECO:0000259" key="1">
    <source>
        <dbReference type="PROSITE" id="PS50943"/>
    </source>
</evidence>
<evidence type="ECO:0000313" key="2">
    <source>
        <dbReference type="EMBL" id="SFD60139.1"/>
    </source>
</evidence>